<dbReference type="Proteomes" id="UP000230391">
    <property type="component" value="Unassembled WGS sequence"/>
</dbReference>
<keyword evidence="7" id="KW-0239">DNA-directed DNA polymerase</keyword>
<keyword evidence="5" id="KW-0235">DNA replication</keyword>
<dbReference type="Pfam" id="PF02739">
    <property type="entry name" value="5_3_exonuc_N"/>
    <property type="match status" value="1"/>
</dbReference>
<dbReference type="SMART" id="SM00279">
    <property type="entry name" value="HhH2"/>
    <property type="match status" value="1"/>
</dbReference>
<dbReference type="InterPro" id="IPR020045">
    <property type="entry name" value="DNA_polI_H3TH"/>
</dbReference>
<accession>A0A2M8FEG8</accession>
<dbReference type="PANTHER" id="PTHR10133:SF27">
    <property type="entry name" value="DNA POLYMERASE NU"/>
    <property type="match status" value="1"/>
</dbReference>
<dbReference type="PRINTS" id="PR00868">
    <property type="entry name" value="DNAPOLI"/>
</dbReference>
<evidence type="ECO:0000256" key="7">
    <source>
        <dbReference type="ARBA" id="ARBA00022932"/>
    </source>
</evidence>
<dbReference type="Pfam" id="PF01367">
    <property type="entry name" value="5_3_exonuc"/>
    <property type="match status" value="1"/>
</dbReference>
<dbReference type="PROSITE" id="PS00447">
    <property type="entry name" value="DNA_POLYMERASE_A"/>
    <property type="match status" value="1"/>
</dbReference>
<dbReference type="EC" id="2.7.7.7" evidence="2"/>
<evidence type="ECO:0000259" key="12">
    <source>
        <dbReference type="SMART" id="SM00475"/>
    </source>
</evidence>
<protein>
    <recommendedName>
        <fullName evidence="2">DNA-directed DNA polymerase</fullName>
        <ecNumber evidence="2">2.7.7.7</ecNumber>
    </recommendedName>
</protein>
<dbReference type="InterPro" id="IPR020046">
    <property type="entry name" value="5-3_exonucl_a-hlix_arch_N"/>
</dbReference>
<dbReference type="InterPro" id="IPR001098">
    <property type="entry name" value="DNA-dir_DNA_pol_A_palm_dom"/>
</dbReference>
<evidence type="ECO:0000256" key="3">
    <source>
        <dbReference type="ARBA" id="ARBA00022679"/>
    </source>
</evidence>
<dbReference type="FunFam" id="1.10.150.20:FF:000003">
    <property type="entry name" value="DNA polymerase I"/>
    <property type="match status" value="1"/>
</dbReference>
<dbReference type="SUPFAM" id="SSF88723">
    <property type="entry name" value="PIN domain-like"/>
    <property type="match status" value="1"/>
</dbReference>
<dbReference type="Gene3D" id="1.10.150.20">
    <property type="entry name" value="5' to 3' exonuclease, C-terminal subdomain"/>
    <property type="match status" value="2"/>
</dbReference>
<comment type="catalytic activity">
    <reaction evidence="10">
        <text>DNA(n) + a 2'-deoxyribonucleoside 5'-triphosphate = DNA(n+1) + diphosphate</text>
        <dbReference type="Rhea" id="RHEA:22508"/>
        <dbReference type="Rhea" id="RHEA-COMP:17339"/>
        <dbReference type="Rhea" id="RHEA-COMP:17340"/>
        <dbReference type="ChEBI" id="CHEBI:33019"/>
        <dbReference type="ChEBI" id="CHEBI:61560"/>
        <dbReference type="ChEBI" id="CHEBI:173112"/>
        <dbReference type="EC" id="2.7.7.7"/>
    </reaction>
</comment>
<dbReference type="FunFam" id="1.10.150.20:FF:000002">
    <property type="entry name" value="DNA polymerase I"/>
    <property type="match status" value="1"/>
</dbReference>
<dbReference type="AlphaFoldDB" id="A0A2M8FEG8"/>
<keyword evidence="6" id="KW-0227">DNA damage</keyword>
<dbReference type="InterPro" id="IPR043502">
    <property type="entry name" value="DNA/RNA_pol_sf"/>
</dbReference>
<keyword evidence="3" id="KW-0808">Transferase</keyword>
<dbReference type="GO" id="GO:0006302">
    <property type="term" value="P:double-strand break repair"/>
    <property type="evidence" value="ECO:0007669"/>
    <property type="project" value="TreeGrafter"/>
</dbReference>
<keyword evidence="9" id="KW-0234">DNA repair</keyword>
<dbReference type="InterPro" id="IPR029060">
    <property type="entry name" value="PIN-like_dom_sf"/>
</dbReference>
<comment type="caution">
    <text evidence="14">The sequence shown here is derived from an EMBL/GenBank/DDBJ whole genome shotgun (WGS) entry which is preliminary data.</text>
</comment>
<dbReference type="CDD" id="cd09898">
    <property type="entry name" value="H3TH_53EXO"/>
    <property type="match status" value="1"/>
</dbReference>
<evidence type="ECO:0000256" key="5">
    <source>
        <dbReference type="ARBA" id="ARBA00022705"/>
    </source>
</evidence>
<proteinExistence type="inferred from homology"/>
<sequence length="812" mass="91138">MALTPSKAMANIKKSPQGKKSESKTLVLLDAHAILHRAFHALPDFASPSGEPTGALYGVVTMLLKIIEEFKPDYIAACFDLPEPTYRHNAFADYKGKRAKTDDTLIAQIDRSRDIFAAFGIQIYELPGFEADDMLGTIAFQTKDDKNLTVIIASGDMDTLQCVDKKRVLVYTLKKGIKDTILYDETTVLDRYGFPPTLVPDYKGLRGDASDNIPGIVGIGEKTATELITQFGSIDQIYKKLKKAETPFLAVGIKPRIIKLLKDGEEEAQFSKMLATIRTDAPITFQSHETHWKDRADTDAILNLFSELGFRTLGSRIKTLFALKEENIQNPTESNIAPEEITRAQVMLWLLESERTNASLDDIIDYGRAYFGTTDFKEITAKLREMIEAEPEIFQVYNEIEVPLMAVLREVNATGILLDKPYLANLSTVMHAELDTLRTTIYAEAGTEFNINSPKQLGDILFDTLGLKPKNQKKTAGGQRSTKESELEKMKDDHIIIAKILRYRELQKLVSTYIDNLPPLVSADGRLRTTFVQTGAATGRMASQNPNLQNIPVRTEEGKAIRQAFVSAPGYQLVSIDYSQIELRIAAILSHDSKLIDIFHRGEDVHTGVAVRVFGMHADEVTSEMRRKAKIINFGILYGMGVNALRSNLGEGTSREEAQEFLNAYFNTFTRLAEYLEETKEFARRNGYTKTLFGRRRHFPGIKSTAPFIRAQAERMAINAPIQGTQADIIRIAMNQIYAYLHKENKTDSVRMLLQVHDELVFEIRDDVLEAEVPKIVEIMKTVFSGHDTHGIPINVDVAVGPNWADLEDREI</sequence>
<dbReference type="SUPFAM" id="SSF47807">
    <property type="entry name" value="5' to 3' exonuclease, C-terminal subdomain"/>
    <property type="match status" value="1"/>
</dbReference>
<dbReference type="InterPro" id="IPR036279">
    <property type="entry name" value="5-3_exonuclease_C_sf"/>
</dbReference>
<feature type="region of interest" description="Disordered" evidence="11">
    <location>
        <begin position="1"/>
        <end position="21"/>
    </location>
</feature>
<feature type="domain" description="DNA-directed DNA polymerase family A palm" evidence="13">
    <location>
        <begin position="558"/>
        <end position="768"/>
    </location>
</feature>
<dbReference type="GO" id="GO:0008409">
    <property type="term" value="F:5'-3' exonuclease activity"/>
    <property type="evidence" value="ECO:0007669"/>
    <property type="project" value="InterPro"/>
</dbReference>
<dbReference type="SMART" id="SM00475">
    <property type="entry name" value="53EXOc"/>
    <property type="match status" value="1"/>
</dbReference>
<evidence type="ECO:0000256" key="11">
    <source>
        <dbReference type="SAM" id="MobiDB-lite"/>
    </source>
</evidence>
<evidence type="ECO:0000256" key="10">
    <source>
        <dbReference type="ARBA" id="ARBA00049244"/>
    </source>
</evidence>
<keyword evidence="8" id="KW-0238">DNA-binding</keyword>
<dbReference type="Gene3D" id="3.40.50.1010">
    <property type="entry name" value="5'-nuclease"/>
    <property type="match status" value="1"/>
</dbReference>
<dbReference type="Pfam" id="PF00476">
    <property type="entry name" value="DNA_pol_A"/>
    <property type="match status" value="1"/>
</dbReference>
<dbReference type="GO" id="GO:0003887">
    <property type="term" value="F:DNA-directed DNA polymerase activity"/>
    <property type="evidence" value="ECO:0007669"/>
    <property type="project" value="UniProtKB-KW"/>
</dbReference>
<reference evidence="15" key="1">
    <citation type="submission" date="2017-09" db="EMBL/GenBank/DDBJ databases">
        <title>Depth-based differentiation of microbial function through sediment-hosted aquifers and enrichment of novel symbionts in the deep terrestrial subsurface.</title>
        <authorList>
            <person name="Probst A.J."/>
            <person name="Ladd B."/>
            <person name="Jarett J.K."/>
            <person name="Geller-Mcgrath D.E."/>
            <person name="Sieber C.M.K."/>
            <person name="Emerson J.B."/>
            <person name="Anantharaman K."/>
            <person name="Thomas B.C."/>
            <person name="Malmstrom R."/>
            <person name="Stieglmeier M."/>
            <person name="Klingl A."/>
            <person name="Woyke T."/>
            <person name="Ryan C.M."/>
            <person name="Banfield J.F."/>
        </authorList>
    </citation>
    <scope>NUCLEOTIDE SEQUENCE [LARGE SCALE GENOMIC DNA]</scope>
</reference>
<dbReference type="CDD" id="cd09859">
    <property type="entry name" value="PIN_53EXO"/>
    <property type="match status" value="1"/>
</dbReference>
<dbReference type="InterPro" id="IPR002298">
    <property type="entry name" value="DNA_polymerase_A"/>
</dbReference>
<dbReference type="PANTHER" id="PTHR10133">
    <property type="entry name" value="DNA POLYMERASE I"/>
    <property type="match status" value="1"/>
</dbReference>
<dbReference type="SUPFAM" id="SSF56672">
    <property type="entry name" value="DNA/RNA polymerases"/>
    <property type="match status" value="1"/>
</dbReference>
<evidence type="ECO:0000259" key="13">
    <source>
        <dbReference type="SMART" id="SM00482"/>
    </source>
</evidence>
<dbReference type="GO" id="GO:0003677">
    <property type="term" value="F:DNA binding"/>
    <property type="evidence" value="ECO:0007669"/>
    <property type="project" value="UniProtKB-KW"/>
</dbReference>
<evidence type="ECO:0000256" key="8">
    <source>
        <dbReference type="ARBA" id="ARBA00023125"/>
    </source>
</evidence>
<dbReference type="InterPro" id="IPR019760">
    <property type="entry name" value="DNA-dir_DNA_pol_A_CS"/>
</dbReference>
<evidence type="ECO:0000313" key="15">
    <source>
        <dbReference type="Proteomes" id="UP000230391"/>
    </source>
</evidence>
<dbReference type="GO" id="GO:0006261">
    <property type="term" value="P:DNA-templated DNA replication"/>
    <property type="evidence" value="ECO:0007669"/>
    <property type="project" value="InterPro"/>
</dbReference>
<dbReference type="Gene3D" id="1.20.1060.10">
    <property type="entry name" value="Taq DNA Polymerase, Chain T, domain 4"/>
    <property type="match status" value="1"/>
</dbReference>
<dbReference type="CDD" id="cd08637">
    <property type="entry name" value="DNA_pol_A_pol_I_C"/>
    <property type="match status" value="1"/>
</dbReference>
<evidence type="ECO:0000256" key="1">
    <source>
        <dbReference type="ARBA" id="ARBA00007705"/>
    </source>
</evidence>
<evidence type="ECO:0000256" key="6">
    <source>
        <dbReference type="ARBA" id="ARBA00022763"/>
    </source>
</evidence>
<comment type="similarity">
    <text evidence="1">Belongs to the DNA polymerase type-A family.</text>
</comment>
<organism evidence="14 15">
    <name type="scientific">Candidatus Kaiserbacteria bacterium CG_4_9_14_0_2_um_filter_41_32</name>
    <dbReference type="NCBI Taxonomy" id="1974601"/>
    <lineage>
        <taxon>Bacteria</taxon>
        <taxon>Candidatus Kaiseribacteriota</taxon>
    </lineage>
</organism>
<dbReference type="InterPro" id="IPR008918">
    <property type="entry name" value="HhH2"/>
</dbReference>
<dbReference type="InterPro" id="IPR002421">
    <property type="entry name" value="5-3_exonuclease"/>
</dbReference>
<dbReference type="EMBL" id="PFRD01000090">
    <property type="protein sequence ID" value="PJC56030.1"/>
    <property type="molecule type" value="Genomic_DNA"/>
</dbReference>
<keyword evidence="4" id="KW-0548">Nucleotidyltransferase</keyword>
<evidence type="ECO:0000256" key="2">
    <source>
        <dbReference type="ARBA" id="ARBA00012417"/>
    </source>
</evidence>
<dbReference type="SMART" id="SM00482">
    <property type="entry name" value="POLAc"/>
    <property type="match status" value="1"/>
</dbReference>
<feature type="domain" description="5'-3' exonuclease" evidence="12">
    <location>
        <begin position="23"/>
        <end position="293"/>
    </location>
</feature>
<evidence type="ECO:0000256" key="9">
    <source>
        <dbReference type="ARBA" id="ARBA00023204"/>
    </source>
</evidence>
<name>A0A2M8FEG8_9BACT</name>
<gene>
    <name evidence="14" type="ORF">CO026_02520</name>
</gene>
<dbReference type="Gene3D" id="3.30.70.370">
    <property type="match status" value="1"/>
</dbReference>
<evidence type="ECO:0000256" key="4">
    <source>
        <dbReference type="ARBA" id="ARBA00022695"/>
    </source>
</evidence>
<dbReference type="FunFam" id="1.20.1060.10:FF:000001">
    <property type="entry name" value="DNA polymerase I"/>
    <property type="match status" value="1"/>
</dbReference>
<evidence type="ECO:0000313" key="14">
    <source>
        <dbReference type="EMBL" id="PJC56030.1"/>
    </source>
</evidence>